<dbReference type="EMBL" id="MU267591">
    <property type="protein sequence ID" value="KAH7916472.1"/>
    <property type="molecule type" value="Genomic_DNA"/>
</dbReference>
<evidence type="ECO:0000313" key="1">
    <source>
        <dbReference type="EMBL" id="KAH7916472.1"/>
    </source>
</evidence>
<accession>A0ACB8AVN7</accession>
<gene>
    <name evidence="1" type="ORF">BJ138DRAFT_1169287</name>
</gene>
<dbReference type="Proteomes" id="UP000790377">
    <property type="component" value="Unassembled WGS sequence"/>
</dbReference>
<comment type="caution">
    <text evidence="1">The sequence shown here is derived from an EMBL/GenBank/DDBJ whole genome shotgun (WGS) entry which is preliminary data.</text>
</comment>
<reference evidence="1" key="1">
    <citation type="journal article" date="2021" name="New Phytol.">
        <title>Evolutionary innovations through gain and loss of genes in the ectomycorrhizal Boletales.</title>
        <authorList>
            <person name="Wu G."/>
            <person name="Miyauchi S."/>
            <person name="Morin E."/>
            <person name="Kuo A."/>
            <person name="Drula E."/>
            <person name="Varga T."/>
            <person name="Kohler A."/>
            <person name="Feng B."/>
            <person name="Cao Y."/>
            <person name="Lipzen A."/>
            <person name="Daum C."/>
            <person name="Hundley H."/>
            <person name="Pangilinan J."/>
            <person name="Johnson J."/>
            <person name="Barry K."/>
            <person name="LaButti K."/>
            <person name="Ng V."/>
            <person name="Ahrendt S."/>
            <person name="Min B."/>
            <person name="Choi I.G."/>
            <person name="Park H."/>
            <person name="Plett J.M."/>
            <person name="Magnuson J."/>
            <person name="Spatafora J.W."/>
            <person name="Nagy L.G."/>
            <person name="Henrissat B."/>
            <person name="Grigoriev I.V."/>
            <person name="Yang Z.L."/>
            <person name="Xu J."/>
            <person name="Martin F.M."/>
        </authorList>
    </citation>
    <scope>NUCLEOTIDE SEQUENCE</scope>
    <source>
        <strain evidence="1">ATCC 28755</strain>
    </source>
</reference>
<proteinExistence type="predicted"/>
<name>A0ACB8AVN7_9AGAM</name>
<keyword evidence="2" id="KW-1185">Reference proteome</keyword>
<organism evidence="1 2">
    <name type="scientific">Hygrophoropsis aurantiaca</name>
    <dbReference type="NCBI Taxonomy" id="72124"/>
    <lineage>
        <taxon>Eukaryota</taxon>
        <taxon>Fungi</taxon>
        <taxon>Dikarya</taxon>
        <taxon>Basidiomycota</taxon>
        <taxon>Agaricomycotina</taxon>
        <taxon>Agaricomycetes</taxon>
        <taxon>Agaricomycetidae</taxon>
        <taxon>Boletales</taxon>
        <taxon>Coniophorineae</taxon>
        <taxon>Hygrophoropsidaceae</taxon>
        <taxon>Hygrophoropsis</taxon>
    </lineage>
</organism>
<sequence length="852" mass="92832">MASSVLHSILSPNRVLHTSPSLPELFSAPRPSTPTPTPPRRAKSPMSSSGLSSVDLQHHLYNSLLEGKTADVILHVRGTWEAVYKLHRVVLIQAGFFNSLFTAGFMESSPKFGSHMLGPDEIDIVFDDRNITRAAFEICIARLYGGGPPLYVSPTLIPTTTHPLTPAFPGPPAPDDVPQGHHPASPRFLLSLLATAVYLSIPSMVLQALSHILNTVGPYTVIQYLNFAIGLPLDYTADEPEAAVGLEKIAAIVTPDTDSSTRQSNFCPPSHAEDCDDIRDKLSQLDVQKEDPAESVSENDSEHEEHPQNGPTFYYGAVSNKIGEAAACWLARWGADMFVHEEKQAHGREMPVPTSPAPSSTPQSRRRADTLPSNSNSTNTNTCAASPHVVPLIWARGGLNSQWVRELISSDAFFIKGERERYDFACSVVELRRRQGIDDEEEKDWDIMFREGIYYANMSVDDIISFSQHISPTTGRIYVPLAALQAAHWNQSILRVQITSRSNTTTSPSSPPSSPPPPRDKELGLSVTTADILTRLSATDNHTHNPEEKEKIYYPVAHDSSLRIGDPNGIEGGSMDQLFDTIADSKAATRATTSEANFFGLKPTRPTASECVALDTTGKARWSPYPPCRFSVEFWDIDALKEKSRLHSHTIWYAGSLYNVYVQVVRKKGIQLGVYLHRQSSVDPIPAPSAPAQSTLRGDRSHNRAPSTPSTNPASASSPSVHYSPSIHPPTRSTTPNSSPSTSSGIVTSYLPSVGSIPAMAPPITPQQPYRDPRSAVSAYFAISCSSSTGASMTRFTSVPDVFSVSQSWGWKSSSLRSEEYIEVGPNGQLVRPMVPAPKELSLRATIVLGIV</sequence>
<protein>
    <submittedName>
        <fullName evidence="1">Uncharacterized protein</fullName>
    </submittedName>
</protein>
<evidence type="ECO:0000313" key="2">
    <source>
        <dbReference type="Proteomes" id="UP000790377"/>
    </source>
</evidence>